<organism evidence="3 4">
    <name type="scientific">Breznakibacter xylanolyticus</name>
    <dbReference type="NCBI Taxonomy" id="990"/>
    <lineage>
        <taxon>Bacteria</taxon>
        <taxon>Pseudomonadati</taxon>
        <taxon>Bacteroidota</taxon>
        <taxon>Bacteroidia</taxon>
        <taxon>Marinilabiliales</taxon>
        <taxon>Marinilabiliaceae</taxon>
        <taxon>Breznakibacter</taxon>
    </lineage>
</organism>
<feature type="transmembrane region" description="Helical" evidence="1">
    <location>
        <begin position="86"/>
        <end position="108"/>
    </location>
</feature>
<dbReference type="Pfam" id="PF14340">
    <property type="entry name" value="DUF4395"/>
    <property type="match status" value="1"/>
</dbReference>
<keyword evidence="1" id="KW-0812">Transmembrane</keyword>
<keyword evidence="1" id="KW-0472">Membrane</keyword>
<dbReference type="PIRSF" id="PIRSF030042">
    <property type="entry name" value="UCP030042"/>
    <property type="match status" value="1"/>
</dbReference>
<dbReference type="InterPro" id="IPR016942">
    <property type="entry name" value="UCP030042"/>
</dbReference>
<reference evidence="3 4" key="1">
    <citation type="submission" date="2018-06" db="EMBL/GenBank/DDBJ databases">
        <title>Genomic Encyclopedia of Archaeal and Bacterial Type Strains, Phase II (KMG-II): from individual species to whole genera.</title>
        <authorList>
            <person name="Goeker M."/>
        </authorList>
    </citation>
    <scope>NUCLEOTIDE SEQUENCE [LARGE SCALE GENOMIC DNA]</scope>
    <source>
        <strain evidence="3 4">DSM 6779</strain>
    </source>
</reference>
<feature type="transmembrane region" description="Helical" evidence="1">
    <location>
        <begin position="114"/>
        <end position="136"/>
    </location>
</feature>
<dbReference type="RefSeq" id="WP_111446634.1">
    <property type="nucleotide sequence ID" value="NZ_QKZK01000029.1"/>
</dbReference>
<name>A0A2W7MXH8_9BACT</name>
<dbReference type="AlphaFoldDB" id="A0A2W7MXH8"/>
<keyword evidence="1" id="KW-1133">Transmembrane helix</keyword>
<gene>
    <name evidence="3" type="ORF">LX69_02810</name>
</gene>
<feature type="domain" description="DUF4395" evidence="2">
    <location>
        <begin position="13"/>
        <end position="139"/>
    </location>
</feature>
<dbReference type="Proteomes" id="UP000249239">
    <property type="component" value="Unassembled WGS sequence"/>
</dbReference>
<feature type="transmembrane region" description="Helical" evidence="1">
    <location>
        <begin position="20"/>
        <end position="46"/>
    </location>
</feature>
<comment type="caution">
    <text evidence="3">The sequence shown here is derived from an EMBL/GenBank/DDBJ whole genome shotgun (WGS) entry which is preliminary data.</text>
</comment>
<proteinExistence type="predicted"/>
<dbReference type="OrthoDB" id="1261922at2"/>
<dbReference type="InterPro" id="IPR025508">
    <property type="entry name" value="DUF4395"/>
</dbReference>
<evidence type="ECO:0000259" key="2">
    <source>
        <dbReference type="Pfam" id="PF14340"/>
    </source>
</evidence>
<dbReference type="EMBL" id="QKZK01000029">
    <property type="protein sequence ID" value="PZX12855.1"/>
    <property type="molecule type" value="Genomic_DNA"/>
</dbReference>
<keyword evidence="4" id="KW-1185">Reference proteome</keyword>
<evidence type="ECO:0000256" key="1">
    <source>
        <dbReference type="SAM" id="Phobius"/>
    </source>
</evidence>
<protein>
    <submittedName>
        <fullName evidence="3">Uncharacterized protein DUF4395</fullName>
    </submittedName>
</protein>
<evidence type="ECO:0000313" key="3">
    <source>
        <dbReference type="EMBL" id="PZX12855.1"/>
    </source>
</evidence>
<accession>A0A2W7MXH8</accession>
<evidence type="ECO:0000313" key="4">
    <source>
        <dbReference type="Proteomes" id="UP000249239"/>
    </source>
</evidence>
<sequence length="147" mass="16857">MKRIICPVSFDRVPSHLPRVNAVFVVLLLLGWAWLQWHWILMLLLADFFLRGFDFGRWSPLMGLSGWLSQRVGLISTMTDKAPKMFAARLGLAFVMLILVLSFVGEFYLSMTAVFAMVVLALLEAIVNFCVGCYLYHWMVHPFKKLA</sequence>